<dbReference type="Pfam" id="PF02782">
    <property type="entry name" value="FGGY_C"/>
    <property type="match status" value="1"/>
</dbReference>
<reference evidence="10" key="1">
    <citation type="submission" date="2016-10" db="EMBL/GenBank/DDBJ databases">
        <authorList>
            <person name="Varghese N."/>
            <person name="Submissions S."/>
        </authorList>
    </citation>
    <scope>NUCLEOTIDE SEQUENCE [LARGE SCALE GENOMIC DNA]</scope>
    <source>
        <strain evidence="10">DSM 21368</strain>
    </source>
</reference>
<feature type="domain" description="Carbohydrate kinase FGGY N-terminal" evidence="7">
    <location>
        <begin position="4"/>
        <end position="252"/>
    </location>
</feature>
<dbReference type="PIRSF" id="PIRSF000538">
    <property type="entry name" value="GlpK"/>
    <property type="match status" value="1"/>
</dbReference>
<evidence type="ECO:0000313" key="10">
    <source>
        <dbReference type="Proteomes" id="UP000199220"/>
    </source>
</evidence>
<dbReference type="STRING" id="648782.SAMN04488554_3292"/>
<evidence type="ECO:0000256" key="2">
    <source>
        <dbReference type="ARBA" id="ARBA00022741"/>
    </source>
</evidence>
<dbReference type="PANTHER" id="PTHR43435:SF4">
    <property type="entry name" value="FGGY CARBOHYDRATE KINASE DOMAIN-CONTAINING PROTEIN"/>
    <property type="match status" value="1"/>
</dbReference>
<dbReference type="Proteomes" id="UP000199220">
    <property type="component" value="Unassembled WGS sequence"/>
</dbReference>
<keyword evidence="4" id="KW-0067">ATP-binding</keyword>
<dbReference type="GO" id="GO:0005524">
    <property type="term" value="F:ATP binding"/>
    <property type="evidence" value="ECO:0007669"/>
    <property type="project" value="UniProtKB-KW"/>
</dbReference>
<dbReference type="Gene3D" id="3.30.420.40">
    <property type="match status" value="2"/>
</dbReference>
<organism evidence="9 10">
    <name type="scientific">Ruania alba</name>
    <dbReference type="NCBI Taxonomy" id="648782"/>
    <lineage>
        <taxon>Bacteria</taxon>
        <taxon>Bacillati</taxon>
        <taxon>Actinomycetota</taxon>
        <taxon>Actinomycetes</taxon>
        <taxon>Micrococcales</taxon>
        <taxon>Ruaniaceae</taxon>
        <taxon>Ruania</taxon>
    </lineage>
</organism>
<accession>A0A1H5MCI3</accession>
<dbReference type="InterPro" id="IPR018485">
    <property type="entry name" value="FGGY_C"/>
</dbReference>
<evidence type="ECO:0000259" key="7">
    <source>
        <dbReference type="Pfam" id="PF00370"/>
    </source>
</evidence>
<keyword evidence="3 9" id="KW-0418">Kinase</keyword>
<dbReference type="InterPro" id="IPR000577">
    <property type="entry name" value="Carb_kinase_FGGY"/>
</dbReference>
<dbReference type="Pfam" id="PF00370">
    <property type="entry name" value="FGGY_N"/>
    <property type="match status" value="1"/>
</dbReference>
<proteinExistence type="predicted"/>
<dbReference type="PANTHER" id="PTHR43435">
    <property type="entry name" value="RIBULOKINASE"/>
    <property type="match status" value="1"/>
</dbReference>
<evidence type="ECO:0000256" key="4">
    <source>
        <dbReference type="ARBA" id="ARBA00022840"/>
    </source>
</evidence>
<evidence type="ECO:0000256" key="6">
    <source>
        <dbReference type="ARBA" id="ARBA00023277"/>
    </source>
</evidence>
<evidence type="ECO:0000259" key="8">
    <source>
        <dbReference type="Pfam" id="PF02782"/>
    </source>
</evidence>
<dbReference type="GO" id="GO:0008741">
    <property type="term" value="F:ribulokinase activity"/>
    <property type="evidence" value="ECO:0007669"/>
    <property type="project" value="InterPro"/>
</dbReference>
<dbReference type="GO" id="GO:0019569">
    <property type="term" value="P:L-arabinose catabolic process to D-xylulose 5-phosphate"/>
    <property type="evidence" value="ECO:0007669"/>
    <property type="project" value="InterPro"/>
</dbReference>
<feature type="domain" description="Carbohydrate kinase FGGY C-terminal" evidence="8">
    <location>
        <begin position="262"/>
        <end position="465"/>
    </location>
</feature>
<dbReference type="GO" id="GO:0019150">
    <property type="term" value="F:D-ribulokinase activity"/>
    <property type="evidence" value="ECO:0007669"/>
    <property type="project" value="TreeGrafter"/>
</dbReference>
<evidence type="ECO:0000256" key="1">
    <source>
        <dbReference type="ARBA" id="ARBA00022679"/>
    </source>
</evidence>
<evidence type="ECO:0000256" key="5">
    <source>
        <dbReference type="ARBA" id="ARBA00022935"/>
    </source>
</evidence>
<keyword evidence="5" id="KW-0054">Arabinose catabolism</keyword>
<evidence type="ECO:0000313" key="9">
    <source>
        <dbReference type="EMBL" id="SEE87015.1"/>
    </source>
</evidence>
<dbReference type="RefSeq" id="WP_089774108.1">
    <property type="nucleotide sequence ID" value="NZ_FNTX01000002.1"/>
</dbReference>
<protein>
    <submittedName>
        <fullName evidence="9">Ribulokinase</fullName>
    </submittedName>
</protein>
<keyword evidence="2" id="KW-0547">Nucleotide-binding</keyword>
<dbReference type="GO" id="GO:0005737">
    <property type="term" value="C:cytoplasm"/>
    <property type="evidence" value="ECO:0007669"/>
    <property type="project" value="TreeGrafter"/>
</dbReference>
<dbReference type="EMBL" id="FNTX01000002">
    <property type="protein sequence ID" value="SEE87015.1"/>
    <property type="molecule type" value="Genomic_DNA"/>
</dbReference>
<dbReference type="InterPro" id="IPR043129">
    <property type="entry name" value="ATPase_NBD"/>
</dbReference>
<keyword evidence="10" id="KW-1185">Reference proteome</keyword>
<dbReference type="OrthoDB" id="9805576at2"/>
<dbReference type="InterPro" id="IPR018484">
    <property type="entry name" value="FGGY_N"/>
</dbReference>
<dbReference type="AlphaFoldDB" id="A0A1H5MCI3"/>
<sequence>MTGYLLGIDFGTESCRAAVIDAAGRIVGVASTGYTTTHARPGWATQSPDEWWSALRSATAEVLRTTGVSGEQIIGIGYDATTMTVVPMAASGEHLADAILWMDVRAVEQAGRAATSSSVAVRYIGDGAAPASAEWFPFKAAWLAENEPELFDRADYLVDAPDWLTHRLTGEWTQNINTAALRMFHNRDAGGWPRDFYDDVGAEAALAKVPERVVDLGTRVGGLTAGAAAELGLPAGTPVAQGCGDAWAGQIGLNVLRPGRMALITGSSHVLTGQSAAPINGPGFFGAYTDAVMPGQYTVEAGQVSTGSVLKWFVENFARDVVAEAETRTAENTGSACSAFDLLNERSAHLPPGAEGLVMNEYFQGNRTPYTDGRARGILWGMSLRHTREHLYRAIQEAVCYGSEHNLRTMRQAGLSVETIVACGGATKGADWMQMHADVTGVPIELTEVSDAVVLGAGILAATAAGLYPSVSEAADAMVRTAVVIEPDPGRHDAYRPYVDAYTQTYPLLRGTMHALADQGER</sequence>
<keyword evidence="1" id="KW-0808">Transferase</keyword>
<dbReference type="InterPro" id="IPR005929">
    <property type="entry name" value="Ribulokinase"/>
</dbReference>
<dbReference type="CDD" id="cd07781">
    <property type="entry name" value="ASKHA_NBD_FGGY_L-RBK"/>
    <property type="match status" value="1"/>
</dbReference>
<dbReference type="SUPFAM" id="SSF53067">
    <property type="entry name" value="Actin-like ATPase domain"/>
    <property type="match status" value="2"/>
</dbReference>
<evidence type="ECO:0000256" key="3">
    <source>
        <dbReference type="ARBA" id="ARBA00022777"/>
    </source>
</evidence>
<name>A0A1H5MCI3_9MICO</name>
<keyword evidence="6" id="KW-0119">Carbohydrate metabolism</keyword>
<gene>
    <name evidence="9" type="ORF">SAMN04488554_3292</name>
</gene>